<dbReference type="EMBL" id="JANPWB010000006">
    <property type="protein sequence ID" value="KAJ1176605.1"/>
    <property type="molecule type" value="Genomic_DNA"/>
</dbReference>
<gene>
    <name evidence="3" type="ORF">NDU88_001876</name>
</gene>
<name>A0AAV7TJ19_PLEWA</name>
<evidence type="ECO:0000313" key="3">
    <source>
        <dbReference type="EMBL" id="KAJ1176605.1"/>
    </source>
</evidence>
<organism evidence="3 4">
    <name type="scientific">Pleurodeles waltl</name>
    <name type="common">Iberian ribbed newt</name>
    <dbReference type="NCBI Taxonomy" id="8319"/>
    <lineage>
        <taxon>Eukaryota</taxon>
        <taxon>Metazoa</taxon>
        <taxon>Chordata</taxon>
        <taxon>Craniata</taxon>
        <taxon>Vertebrata</taxon>
        <taxon>Euteleostomi</taxon>
        <taxon>Amphibia</taxon>
        <taxon>Batrachia</taxon>
        <taxon>Caudata</taxon>
        <taxon>Salamandroidea</taxon>
        <taxon>Salamandridae</taxon>
        <taxon>Pleurodelinae</taxon>
        <taxon>Pleurodeles</taxon>
    </lineage>
</organism>
<keyword evidence="4" id="KW-1185">Reference proteome</keyword>
<dbReference type="AlphaFoldDB" id="A0AAV7TJ19"/>
<feature type="signal peptide" evidence="2">
    <location>
        <begin position="1"/>
        <end position="27"/>
    </location>
</feature>
<keyword evidence="2" id="KW-0732">Signal</keyword>
<protein>
    <submittedName>
        <fullName evidence="3">Uncharacterized protein</fullName>
    </submittedName>
</protein>
<evidence type="ECO:0000256" key="1">
    <source>
        <dbReference type="SAM" id="MobiDB-lite"/>
    </source>
</evidence>
<evidence type="ECO:0000313" key="4">
    <source>
        <dbReference type="Proteomes" id="UP001066276"/>
    </source>
</evidence>
<accession>A0AAV7TJ19</accession>
<reference evidence="3" key="1">
    <citation type="journal article" date="2022" name="bioRxiv">
        <title>Sequencing and chromosome-scale assembly of the giantPleurodeles waltlgenome.</title>
        <authorList>
            <person name="Brown T."/>
            <person name="Elewa A."/>
            <person name="Iarovenko S."/>
            <person name="Subramanian E."/>
            <person name="Araus A.J."/>
            <person name="Petzold A."/>
            <person name="Susuki M."/>
            <person name="Suzuki K.-i.T."/>
            <person name="Hayashi T."/>
            <person name="Toyoda A."/>
            <person name="Oliveira C."/>
            <person name="Osipova E."/>
            <person name="Leigh N.D."/>
            <person name="Simon A."/>
            <person name="Yun M.H."/>
        </authorList>
    </citation>
    <scope>NUCLEOTIDE SEQUENCE</scope>
    <source>
        <strain evidence="3">20211129_DDA</strain>
        <tissue evidence="3">Liver</tissue>
    </source>
</reference>
<comment type="caution">
    <text evidence="3">The sequence shown here is derived from an EMBL/GenBank/DDBJ whole genome shotgun (WGS) entry which is preliminary data.</text>
</comment>
<evidence type="ECO:0000256" key="2">
    <source>
        <dbReference type="SAM" id="SignalP"/>
    </source>
</evidence>
<dbReference type="Proteomes" id="UP001066276">
    <property type="component" value="Chromosome 3_2"/>
</dbReference>
<feature type="region of interest" description="Disordered" evidence="1">
    <location>
        <begin position="69"/>
        <end position="102"/>
    </location>
</feature>
<feature type="chain" id="PRO_5044023636" evidence="2">
    <location>
        <begin position="28"/>
        <end position="240"/>
    </location>
</feature>
<sequence>MSTRPAAHWGALPWSWLVPWLQPAVRGMRETQVKGEFSWGSQAAPTVRQATMEQEQVCAEVELRVGSPASSSSLESVEQQDKTPLGLARNSLGRPWAGPQGPRQEFPYATQLSLRVVPGGAISLRGSSLRAWEVAGIVEWGDLFEDHMLIPFDNLLNDFGVSPGTFMAYVAVTRQAAVRWDTLPREPDTSVLLQTLLTHGGERKAITSIYKALHMKPRYTLMSLQAYWEDTLCVKLTDTQ</sequence>
<proteinExistence type="predicted"/>